<sequence>MKINWIQISGKREHTSAIKIKLPHRRLKLRKKK</sequence>
<gene>
    <name evidence="1" type="ORF">CPT_Moon60</name>
</gene>
<dbReference type="KEGG" id="vg:24721659"/>
<accession>A0A0A0YQ31</accession>
<protein>
    <submittedName>
        <fullName evidence="1">Uncharacterized protein</fullName>
    </submittedName>
</protein>
<dbReference type="EMBL" id="KM236240">
    <property type="protein sequence ID" value="AIX12031.1"/>
    <property type="molecule type" value="Genomic_DNA"/>
</dbReference>
<dbReference type="Proteomes" id="UP000030323">
    <property type="component" value="Segment"/>
</dbReference>
<proteinExistence type="predicted"/>
<reference evidence="1 2" key="1">
    <citation type="journal article" date="2015" name="Genome Announc.">
        <title>Complete Genome Sequence of Citrobacter freundii Myophage Moon.</title>
        <authorList>
            <person name="Edwards G.B."/>
            <person name="Luna A.J."/>
            <person name="Hernandez A.C."/>
            <person name="Kuty Everett G.F."/>
        </authorList>
    </citation>
    <scope>NUCLEOTIDE SEQUENCE [LARGE SCALE GENOMIC DNA]</scope>
</reference>
<evidence type="ECO:0000313" key="1">
    <source>
        <dbReference type="EMBL" id="AIX12031.1"/>
    </source>
</evidence>
<keyword evidence="2" id="KW-1185">Reference proteome</keyword>
<evidence type="ECO:0000313" key="2">
    <source>
        <dbReference type="Proteomes" id="UP000030323"/>
    </source>
</evidence>
<dbReference type="GeneID" id="24721659"/>
<organism evidence="1 2">
    <name type="scientific">Citrobacter phage Moon</name>
    <dbReference type="NCBI Taxonomy" id="1540095"/>
    <lineage>
        <taxon>Viruses</taxon>
        <taxon>Duplodnaviria</taxon>
        <taxon>Heunggongvirae</taxon>
        <taxon>Uroviricota</taxon>
        <taxon>Caudoviricetes</taxon>
        <taxon>Pantevenvirales</taxon>
        <taxon>Straboviridae</taxon>
        <taxon>Tevenvirinae</taxon>
        <taxon>Moonvirus</taxon>
        <taxon>Moonvirus moon</taxon>
    </lineage>
</organism>
<dbReference type="RefSeq" id="YP_009146493.1">
    <property type="nucleotide sequence ID" value="NC_027331.1"/>
</dbReference>
<name>A0A0A0YQ31_9CAUD</name>